<dbReference type="PROSITE" id="PS51352">
    <property type="entry name" value="THIOREDOXIN_2"/>
    <property type="match status" value="1"/>
</dbReference>
<dbReference type="Pfam" id="PF02630">
    <property type="entry name" value="SCO1-SenC"/>
    <property type="match status" value="1"/>
</dbReference>
<evidence type="ECO:0000256" key="2">
    <source>
        <dbReference type="ARBA" id="ARBA00023008"/>
    </source>
</evidence>
<keyword evidence="7" id="KW-1185">Reference proteome</keyword>
<keyword evidence="3" id="KW-0479">Metal-binding</keyword>
<comment type="similarity">
    <text evidence="1">Belongs to the SCO1/2 family.</text>
</comment>
<feature type="domain" description="Thioredoxin" evidence="5">
    <location>
        <begin position="16"/>
        <end position="181"/>
    </location>
</feature>
<dbReference type="STRING" id="1547283.A9C19_08045"/>
<gene>
    <name evidence="6" type="ORF">A9C19_08045</name>
</gene>
<dbReference type="GO" id="GO:0046872">
    <property type="term" value="F:metal ion binding"/>
    <property type="evidence" value="ECO:0007669"/>
    <property type="project" value="UniProtKB-KW"/>
</dbReference>
<feature type="binding site" evidence="3">
    <location>
        <position position="54"/>
    </location>
    <ligand>
        <name>Cu cation</name>
        <dbReference type="ChEBI" id="CHEBI:23378"/>
    </ligand>
</feature>
<dbReference type="InterPro" id="IPR003782">
    <property type="entry name" value="SCO1/SenC"/>
</dbReference>
<reference evidence="6 7" key="1">
    <citation type="journal article" date="2016" name="Sci. Rep.">
        <title>Complete genome sequence and transcriptomic analysis of a novel marine strain Bacillus weihaiensis reveals the mechanism of brown algae degradation.</title>
        <authorList>
            <person name="Zhu Y."/>
            <person name="Chen P."/>
            <person name="Bao Y."/>
            <person name="Men Y."/>
            <person name="Zeng Y."/>
            <person name="Yang J."/>
            <person name="Sun J."/>
            <person name="Sun Y."/>
        </authorList>
    </citation>
    <scope>NUCLEOTIDE SEQUENCE [LARGE SCALE GENOMIC DNA]</scope>
    <source>
        <strain evidence="6 7">Alg07</strain>
    </source>
</reference>
<feature type="disulfide bond" description="Redox-active" evidence="4">
    <location>
        <begin position="54"/>
        <end position="58"/>
    </location>
</feature>
<evidence type="ECO:0000313" key="7">
    <source>
        <dbReference type="Proteomes" id="UP000181936"/>
    </source>
</evidence>
<keyword evidence="2 3" id="KW-0186">Copper</keyword>
<feature type="binding site" evidence="3">
    <location>
        <position position="144"/>
    </location>
    <ligand>
        <name>Cu cation</name>
        <dbReference type="ChEBI" id="CHEBI:23378"/>
    </ligand>
</feature>
<dbReference type="InterPro" id="IPR013766">
    <property type="entry name" value="Thioredoxin_domain"/>
</dbReference>
<evidence type="ECO:0000256" key="4">
    <source>
        <dbReference type="PIRSR" id="PIRSR603782-2"/>
    </source>
</evidence>
<dbReference type="EMBL" id="CP016020">
    <property type="protein sequence ID" value="APH07010.1"/>
    <property type="molecule type" value="Genomic_DNA"/>
</dbReference>
<evidence type="ECO:0000256" key="3">
    <source>
        <dbReference type="PIRSR" id="PIRSR603782-1"/>
    </source>
</evidence>
<dbReference type="KEGG" id="bwh:A9C19_08045"/>
<protein>
    <submittedName>
        <fullName evidence="6">Cytochrome c oxidase assembly protein</fullName>
    </submittedName>
</protein>
<dbReference type="PANTHER" id="PTHR12151">
    <property type="entry name" value="ELECTRON TRANSPORT PROTIN SCO1/SENC FAMILY MEMBER"/>
    <property type="match status" value="1"/>
</dbReference>
<sequence length="183" mass="20752">MFVVLTGCSSSSSISDPLNYEVKDFEFENQDGEIVSLNSLKGDIWLADFIFTNCDTVCPPMTAHMKELQNMIEAEGLEVKVISFSVDPENDTPDKIKEFASNYSINFNKWDFLTGYDQSVIEEFALKNFKVIVQKPKESEQVIHTSNFFLIDQNGVVMKDYSGVTDTPYDQIISDIKVLNSQE</sequence>
<dbReference type="Proteomes" id="UP000181936">
    <property type="component" value="Chromosome"/>
</dbReference>
<organism evidence="6 7">
    <name type="scientific">Bacillus weihaiensis</name>
    <dbReference type="NCBI Taxonomy" id="1547283"/>
    <lineage>
        <taxon>Bacteria</taxon>
        <taxon>Bacillati</taxon>
        <taxon>Bacillota</taxon>
        <taxon>Bacilli</taxon>
        <taxon>Bacillales</taxon>
        <taxon>Bacillaceae</taxon>
        <taxon>Bacillus</taxon>
    </lineage>
</organism>
<dbReference type="InterPro" id="IPR036249">
    <property type="entry name" value="Thioredoxin-like_sf"/>
</dbReference>
<proteinExistence type="inferred from homology"/>
<dbReference type="PANTHER" id="PTHR12151:SF25">
    <property type="entry name" value="LINALOOL DEHYDRATASE_ISOMERASE DOMAIN-CONTAINING PROTEIN"/>
    <property type="match status" value="1"/>
</dbReference>
<evidence type="ECO:0000256" key="1">
    <source>
        <dbReference type="ARBA" id="ARBA00010996"/>
    </source>
</evidence>
<dbReference type="SUPFAM" id="SSF52833">
    <property type="entry name" value="Thioredoxin-like"/>
    <property type="match status" value="1"/>
</dbReference>
<accession>A0A1L3MXK0</accession>
<evidence type="ECO:0000259" key="5">
    <source>
        <dbReference type="PROSITE" id="PS51352"/>
    </source>
</evidence>
<evidence type="ECO:0000313" key="6">
    <source>
        <dbReference type="EMBL" id="APH07010.1"/>
    </source>
</evidence>
<dbReference type="Gene3D" id="3.40.30.10">
    <property type="entry name" value="Glutaredoxin"/>
    <property type="match status" value="1"/>
</dbReference>
<keyword evidence="4" id="KW-1015">Disulfide bond</keyword>
<dbReference type="CDD" id="cd02968">
    <property type="entry name" value="SCO"/>
    <property type="match status" value="1"/>
</dbReference>
<feature type="binding site" evidence="3">
    <location>
        <position position="58"/>
    </location>
    <ligand>
        <name>Cu cation</name>
        <dbReference type="ChEBI" id="CHEBI:23378"/>
    </ligand>
</feature>
<name>A0A1L3MXK0_9BACI</name>
<dbReference type="AlphaFoldDB" id="A0A1L3MXK0"/>